<dbReference type="PROSITE" id="PS00028">
    <property type="entry name" value="ZINC_FINGER_C2H2_1"/>
    <property type="match status" value="2"/>
</dbReference>
<dbReference type="SUPFAM" id="SSF57667">
    <property type="entry name" value="beta-beta-alpha zinc fingers"/>
    <property type="match status" value="2"/>
</dbReference>
<accession>A0A428RTN1</accession>
<evidence type="ECO:0000313" key="3">
    <source>
        <dbReference type="EMBL" id="RSL80831.1"/>
    </source>
</evidence>
<feature type="domain" description="C2H2-type" evidence="2">
    <location>
        <begin position="21"/>
        <end position="52"/>
    </location>
</feature>
<sequence>MCDRYFDDDEDRKEHEINNHLYCSDCEREFFNWNNMQQHLRSSRHRHYDDQRGVVCPFCRANYRTASGVTHHLEGGCCPRAPLDRDKLYREIRRRDPNGYISNKFLEWHGTTTYEATQRAWNPRYRQYECYLCHTLFRHLSSLNQHLESPRHQQNLYHCPNRSCFKEFTTLGGLINHLESESCSFMRFEAVQNGIRGLISSNRRIAF</sequence>
<dbReference type="Gene3D" id="3.30.160.60">
    <property type="entry name" value="Classic Zinc Finger"/>
    <property type="match status" value="2"/>
</dbReference>
<keyword evidence="1" id="KW-0863">Zinc-finger</keyword>
<keyword evidence="4" id="KW-1185">Reference proteome</keyword>
<organism evidence="3 4">
    <name type="scientific">Fusarium floridanum</name>
    <dbReference type="NCBI Taxonomy" id="1325733"/>
    <lineage>
        <taxon>Eukaryota</taxon>
        <taxon>Fungi</taxon>
        <taxon>Dikarya</taxon>
        <taxon>Ascomycota</taxon>
        <taxon>Pezizomycotina</taxon>
        <taxon>Sordariomycetes</taxon>
        <taxon>Hypocreomycetidae</taxon>
        <taxon>Hypocreales</taxon>
        <taxon>Nectriaceae</taxon>
        <taxon>Fusarium</taxon>
        <taxon>Fusarium solani species complex</taxon>
    </lineage>
</organism>
<reference evidence="3 4" key="1">
    <citation type="submission" date="2017-06" db="EMBL/GenBank/DDBJ databases">
        <title>Comparative genomic analysis of Ambrosia Fusariam Clade fungi.</title>
        <authorList>
            <person name="Stajich J.E."/>
            <person name="Carrillo J."/>
            <person name="Kijimoto T."/>
            <person name="Eskalen A."/>
            <person name="O'Donnell K."/>
            <person name="Kasson M."/>
        </authorList>
    </citation>
    <scope>NUCLEOTIDE SEQUENCE [LARGE SCALE GENOMIC DNA]</scope>
    <source>
        <strain evidence="3 4">NRRL62606</strain>
    </source>
</reference>
<feature type="domain" description="C2H2-type" evidence="2">
    <location>
        <begin position="128"/>
        <end position="152"/>
    </location>
</feature>
<name>A0A428RTN1_9HYPO</name>
<keyword evidence="1" id="KW-0479">Metal-binding</keyword>
<dbReference type="InterPro" id="IPR013087">
    <property type="entry name" value="Znf_C2H2_type"/>
</dbReference>
<dbReference type="PROSITE" id="PS50157">
    <property type="entry name" value="ZINC_FINGER_C2H2_2"/>
    <property type="match status" value="2"/>
</dbReference>
<proteinExistence type="predicted"/>
<comment type="caution">
    <text evidence="3">The sequence shown here is derived from an EMBL/GenBank/DDBJ whole genome shotgun (WGS) entry which is preliminary data.</text>
</comment>
<evidence type="ECO:0000259" key="2">
    <source>
        <dbReference type="PROSITE" id="PS50157"/>
    </source>
</evidence>
<dbReference type="AlphaFoldDB" id="A0A428RTN1"/>
<evidence type="ECO:0000313" key="4">
    <source>
        <dbReference type="Proteomes" id="UP000287972"/>
    </source>
</evidence>
<dbReference type="Proteomes" id="UP000287972">
    <property type="component" value="Unassembled WGS sequence"/>
</dbReference>
<dbReference type="SMART" id="SM00355">
    <property type="entry name" value="ZnF_C2H2"/>
    <property type="match status" value="4"/>
</dbReference>
<dbReference type="Pfam" id="PF12874">
    <property type="entry name" value="zf-met"/>
    <property type="match status" value="2"/>
</dbReference>
<protein>
    <recommendedName>
        <fullName evidence="2">C2H2-type domain-containing protein</fullName>
    </recommendedName>
</protein>
<dbReference type="EMBL" id="NKCL01000135">
    <property type="protein sequence ID" value="RSL80831.1"/>
    <property type="molecule type" value="Genomic_DNA"/>
</dbReference>
<dbReference type="GO" id="GO:0008270">
    <property type="term" value="F:zinc ion binding"/>
    <property type="evidence" value="ECO:0007669"/>
    <property type="project" value="UniProtKB-KW"/>
</dbReference>
<evidence type="ECO:0000256" key="1">
    <source>
        <dbReference type="PROSITE-ProRule" id="PRU00042"/>
    </source>
</evidence>
<gene>
    <name evidence="3" type="ORF">CEP51_006280</name>
</gene>
<keyword evidence="1" id="KW-0862">Zinc</keyword>
<dbReference type="InterPro" id="IPR036236">
    <property type="entry name" value="Znf_C2H2_sf"/>
</dbReference>